<evidence type="ECO:0000313" key="2">
    <source>
        <dbReference type="EMBL" id="CAL8145937.1"/>
    </source>
</evidence>
<sequence>MCNIPIGGIKFRFPYFELGAYPFKDHAVNCSLDEKTCRHKMLSLYKEKTGDGNNITYCIMPVIGITESKKLELILRSNNPRKILNAKAKLDDILLTVFTEGIFQKGGDVRFGRMCMLLPWIIAMDGLPSDLSVIPVDTTSYNFLTCDGAQTSVNFLSYLIPFQLPVWSMLILSIGITVIVMLVLKSFFVTLGNTSELSTVSIILTITAFLLDTEVNVGAMTSRTRSFRGFLAIWGYAALILNTAYRGDNFANFIAPIDDYSMWSKFTDLKNFTLITPASRLNDPKSQSSTFQFSLIKWLKNRMDDESYAKFYLVNWNQNIRYDGKILKNYSFQNSRDITFAQFFSNLKPVVLSKGRGADVKEVVEYVSNCKRTAFVADHTRINRLNQEVRESEEKWNLTGAGKRIYSGNDKLFNEFRVWGSTKSSGSYLIRRMGYFMGSGIYQFWSQFYKKGSTSKMQQQSHALSENVALSLHSNLVTIFYIFNVCCIISFAVFGIEVIRKWSGTRNISNINYSEEQNLVVINVRSGGIL</sequence>
<dbReference type="EMBL" id="CAXLJM020000164">
    <property type="protein sequence ID" value="CAL8145937.1"/>
    <property type="molecule type" value="Genomic_DNA"/>
</dbReference>
<comment type="caution">
    <text evidence="2">The sequence shown here is derived from an EMBL/GenBank/DDBJ whole genome shotgun (WGS) entry which is preliminary data.</text>
</comment>
<feature type="transmembrane region" description="Helical" evidence="1">
    <location>
        <begin position="166"/>
        <end position="191"/>
    </location>
</feature>
<feature type="transmembrane region" description="Helical" evidence="1">
    <location>
        <begin position="197"/>
        <end position="215"/>
    </location>
</feature>
<evidence type="ECO:0000313" key="3">
    <source>
        <dbReference type="Proteomes" id="UP001642540"/>
    </source>
</evidence>
<dbReference type="Proteomes" id="UP001642540">
    <property type="component" value="Unassembled WGS sequence"/>
</dbReference>
<accession>A0ABP1S7P3</accession>
<keyword evidence="1" id="KW-0812">Transmembrane</keyword>
<gene>
    <name evidence="2" type="ORF">ODALV1_LOCUS30649</name>
</gene>
<keyword evidence="3" id="KW-1185">Reference proteome</keyword>
<feature type="transmembrane region" description="Helical" evidence="1">
    <location>
        <begin position="227"/>
        <end position="245"/>
    </location>
</feature>
<proteinExistence type="predicted"/>
<keyword evidence="1" id="KW-1133">Transmembrane helix</keyword>
<reference evidence="2 3" key="1">
    <citation type="submission" date="2024-08" db="EMBL/GenBank/DDBJ databases">
        <authorList>
            <person name="Cucini C."/>
            <person name="Frati F."/>
        </authorList>
    </citation>
    <scope>NUCLEOTIDE SEQUENCE [LARGE SCALE GENOMIC DNA]</scope>
</reference>
<organism evidence="2 3">
    <name type="scientific">Orchesella dallaii</name>
    <dbReference type="NCBI Taxonomy" id="48710"/>
    <lineage>
        <taxon>Eukaryota</taxon>
        <taxon>Metazoa</taxon>
        <taxon>Ecdysozoa</taxon>
        <taxon>Arthropoda</taxon>
        <taxon>Hexapoda</taxon>
        <taxon>Collembola</taxon>
        <taxon>Entomobryomorpha</taxon>
        <taxon>Entomobryoidea</taxon>
        <taxon>Orchesellidae</taxon>
        <taxon>Orchesellinae</taxon>
        <taxon>Orchesella</taxon>
    </lineage>
</organism>
<protein>
    <submittedName>
        <fullName evidence="2">Uncharacterized protein</fullName>
    </submittedName>
</protein>
<name>A0ABP1S7P3_9HEXA</name>
<evidence type="ECO:0000256" key="1">
    <source>
        <dbReference type="SAM" id="Phobius"/>
    </source>
</evidence>
<keyword evidence="1" id="KW-0472">Membrane</keyword>
<feature type="transmembrane region" description="Helical" evidence="1">
    <location>
        <begin position="479"/>
        <end position="499"/>
    </location>
</feature>